<accession>A0ABQ7H8J9</accession>
<evidence type="ECO:0000256" key="1">
    <source>
        <dbReference type="SAM" id="MobiDB-lite"/>
    </source>
</evidence>
<feature type="transmembrane region" description="Helical" evidence="2">
    <location>
        <begin position="148"/>
        <end position="169"/>
    </location>
</feature>
<name>A0ABQ7H8J9_DUNSA</name>
<feature type="region of interest" description="Disordered" evidence="1">
    <location>
        <begin position="335"/>
        <end position="358"/>
    </location>
</feature>
<evidence type="ECO:0000256" key="2">
    <source>
        <dbReference type="SAM" id="Phobius"/>
    </source>
</evidence>
<keyword evidence="2" id="KW-0472">Membrane</keyword>
<organism evidence="3 4">
    <name type="scientific">Dunaliella salina</name>
    <name type="common">Green alga</name>
    <name type="synonym">Protococcus salinus</name>
    <dbReference type="NCBI Taxonomy" id="3046"/>
    <lineage>
        <taxon>Eukaryota</taxon>
        <taxon>Viridiplantae</taxon>
        <taxon>Chlorophyta</taxon>
        <taxon>core chlorophytes</taxon>
        <taxon>Chlorophyceae</taxon>
        <taxon>CS clade</taxon>
        <taxon>Chlamydomonadales</taxon>
        <taxon>Dunaliellaceae</taxon>
        <taxon>Dunaliella</taxon>
    </lineage>
</organism>
<gene>
    <name evidence="3" type="ORF">DUNSADRAFT_1604</name>
</gene>
<keyword evidence="4" id="KW-1185">Reference proteome</keyword>
<keyword evidence="2" id="KW-0812">Transmembrane</keyword>
<keyword evidence="2" id="KW-1133">Transmembrane helix</keyword>
<protein>
    <submittedName>
        <fullName evidence="3">Uncharacterized protein</fullName>
    </submittedName>
</protein>
<feature type="transmembrane region" description="Helical" evidence="2">
    <location>
        <begin position="97"/>
        <end position="116"/>
    </location>
</feature>
<feature type="transmembrane region" description="Helical" evidence="2">
    <location>
        <begin position="123"/>
        <end position="142"/>
    </location>
</feature>
<feature type="compositionally biased region" description="Basic and acidic residues" evidence="1">
    <location>
        <begin position="211"/>
        <end position="222"/>
    </location>
</feature>
<dbReference type="EMBL" id="MU069447">
    <property type="protein sequence ID" value="KAF5843177.1"/>
    <property type="molecule type" value="Genomic_DNA"/>
</dbReference>
<evidence type="ECO:0000313" key="4">
    <source>
        <dbReference type="Proteomes" id="UP000815325"/>
    </source>
</evidence>
<sequence length="542" mass="58190">MMSATSCPPQVGDVGLLSFTHTQLWAAQKLVVNILWFFSNEEFVKLYLPVFSVLSLFNITAAAARRTRPLKAGVIASSLYRIYVTLLLSFRKETPGMLMYADLPTFLLVFLPELLILDWRLGVSLYAFFFSHAGVCALFYTMTGMHGILMSVCRAFGFHGICFIVFLAIRHKAHSYCIRASEVPVSIPPKANKQLHTDADNVQQHKLHQKLQHEQQQQEHRPMWVPAKAQQPEETQKEPAERPLVGQTSDAAAAAAATTAAAHMPPQSMSNLGVPSETRATSGSAPAVGGSAAVVDGGAAAGVKRSPGGVSQPQLPCLGLNSEIQSALVRQQLVPEKQGGSAPRSVGDHSSGSSLRKSSITYSSSIDSAHTSSRFIKIHPGAPHPRLHAASPASTLVPRAAADALRAKTEASKRSPYVSKLSQPCSPHVTSHYLRAACRLAVKINGPTPDNVPRGSLANFQGSLQRCQRLVPTEAPSVRAGCLLISFGVVPSGQGCTLQQLRDGVLAVASDWAREHGLLPPGEDGLLTVQVRCSFFLHSELA</sequence>
<reference evidence="3" key="1">
    <citation type="submission" date="2017-08" db="EMBL/GenBank/DDBJ databases">
        <authorList>
            <person name="Polle J.E."/>
            <person name="Barry K."/>
            <person name="Cushman J."/>
            <person name="Schmutz J."/>
            <person name="Tran D."/>
            <person name="Hathwaick L.T."/>
            <person name="Yim W.C."/>
            <person name="Jenkins J."/>
            <person name="Mckie-Krisberg Z.M."/>
            <person name="Prochnik S."/>
            <person name="Lindquist E."/>
            <person name="Dockter R.B."/>
            <person name="Adam C."/>
            <person name="Molina H."/>
            <person name="Bunkerborg J."/>
            <person name="Jin E."/>
            <person name="Buchheim M."/>
            <person name="Magnuson J."/>
        </authorList>
    </citation>
    <scope>NUCLEOTIDE SEQUENCE</scope>
    <source>
        <strain evidence="3">CCAP 19/18</strain>
    </source>
</reference>
<feature type="compositionally biased region" description="Low complexity" evidence="1">
    <location>
        <begin position="251"/>
        <end position="262"/>
    </location>
</feature>
<dbReference type="Proteomes" id="UP000815325">
    <property type="component" value="Unassembled WGS sequence"/>
</dbReference>
<feature type="region of interest" description="Disordered" evidence="1">
    <location>
        <begin position="204"/>
        <end position="289"/>
    </location>
</feature>
<feature type="compositionally biased region" description="Low complexity" evidence="1">
    <location>
        <begin position="280"/>
        <end position="289"/>
    </location>
</feature>
<comment type="caution">
    <text evidence="3">The sequence shown here is derived from an EMBL/GenBank/DDBJ whole genome shotgun (WGS) entry which is preliminary data.</text>
</comment>
<evidence type="ECO:0000313" key="3">
    <source>
        <dbReference type="EMBL" id="KAF5843177.1"/>
    </source>
</evidence>
<proteinExistence type="predicted"/>